<name>A0A0B7IHI8_9FLAO</name>
<evidence type="ECO:0000256" key="1">
    <source>
        <dbReference type="SAM" id="Phobius"/>
    </source>
</evidence>
<reference evidence="2 3" key="1">
    <citation type="submission" date="2015-01" db="EMBL/GenBank/DDBJ databases">
        <authorList>
            <person name="Xiang T."/>
            <person name="Song Y."/>
            <person name="Huang L."/>
            <person name="Wang B."/>
            <person name="Wu P."/>
        </authorList>
    </citation>
    <scope>NUCLEOTIDE SEQUENCE [LARGE SCALE GENOMIC DNA]</scope>
    <source>
        <strain evidence="2 3">CcD93</strain>
    </source>
</reference>
<evidence type="ECO:0000313" key="2">
    <source>
        <dbReference type="EMBL" id="CEN51300.1"/>
    </source>
</evidence>
<keyword evidence="1" id="KW-1133">Transmembrane helix</keyword>
<dbReference type="Proteomes" id="UP000038200">
    <property type="component" value="Unassembled WGS sequence"/>
</dbReference>
<accession>A0A0B7IHI8</accession>
<proteinExistence type="predicted"/>
<keyword evidence="1" id="KW-0472">Membrane</keyword>
<sequence>MSNEMYSEKTLLPDAIATFILFVIMLDVIFLD</sequence>
<dbReference type="EMBL" id="CDOL01000063">
    <property type="protein sequence ID" value="CEN51300.1"/>
    <property type="molecule type" value="Genomic_DNA"/>
</dbReference>
<keyword evidence="1" id="KW-0812">Transmembrane</keyword>
<dbReference type="AlphaFoldDB" id="A0A0B7IHI8"/>
<feature type="transmembrane region" description="Helical" evidence="1">
    <location>
        <begin position="12"/>
        <end position="31"/>
    </location>
</feature>
<gene>
    <name evidence="2" type="ORF">CCAND93_1550005</name>
</gene>
<evidence type="ECO:0000313" key="3">
    <source>
        <dbReference type="Proteomes" id="UP000038200"/>
    </source>
</evidence>
<organism evidence="2 3">
    <name type="scientific">Capnocytophaga canis</name>
    <dbReference type="NCBI Taxonomy" id="1848903"/>
    <lineage>
        <taxon>Bacteria</taxon>
        <taxon>Pseudomonadati</taxon>
        <taxon>Bacteroidota</taxon>
        <taxon>Flavobacteriia</taxon>
        <taxon>Flavobacteriales</taxon>
        <taxon>Flavobacteriaceae</taxon>
        <taxon>Capnocytophaga</taxon>
    </lineage>
</organism>
<protein>
    <submittedName>
        <fullName evidence="2">Uncharacterized protein</fullName>
    </submittedName>
</protein>